<evidence type="ECO:0000256" key="1">
    <source>
        <dbReference type="SAM" id="Phobius"/>
    </source>
</evidence>
<accession>A0A6J4J9X5</accession>
<keyword evidence="1" id="KW-0472">Membrane</keyword>
<feature type="domain" description="Acyltransferase 3" evidence="2">
    <location>
        <begin position="16"/>
        <end position="311"/>
    </location>
</feature>
<dbReference type="Pfam" id="PF01757">
    <property type="entry name" value="Acyl_transf_3"/>
    <property type="match status" value="1"/>
</dbReference>
<feature type="transmembrane region" description="Helical" evidence="1">
    <location>
        <begin position="264"/>
        <end position="284"/>
    </location>
</feature>
<dbReference type="AlphaFoldDB" id="A0A6J4J9X5"/>
<dbReference type="GO" id="GO:0016747">
    <property type="term" value="F:acyltransferase activity, transferring groups other than amino-acyl groups"/>
    <property type="evidence" value="ECO:0007669"/>
    <property type="project" value="InterPro"/>
</dbReference>
<name>A0A6J4J9X5_9SPHI</name>
<feature type="transmembrane region" description="Helical" evidence="1">
    <location>
        <begin position="55"/>
        <end position="73"/>
    </location>
</feature>
<dbReference type="GO" id="GO:0016020">
    <property type="term" value="C:membrane"/>
    <property type="evidence" value="ECO:0007669"/>
    <property type="project" value="TreeGrafter"/>
</dbReference>
<feature type="transmembrane region" description="Helical" evidence="1">
    <location>
        <begin position="220"/>
        <end position="252"/>
    </location>
</feature>
<dbReference type="PANTHER" id="PTHR23028">
    <property type="entry name" value="ACETYLTRANSFERASE"/>
    <property type="match status" value="1"/>
</dbReference>
<feature type="transmembrane region" description="Helical" evidence="1">
    <location>
        <begin position="151"/>
        <end position="179"/>
    </location>
</feature>
<dbReference type="GO" id="GO:0000271">
    <property type="term" value="P:polysaccharide biosynthetic process"/>
    <property type="evidence" value="ECO:0007669"/>
    <property type="project" value="TreeGrafter"/>
</dbReference>
<keyword evidence="1" id="KW-0812">Transmembrane</keyword>
<dbReference type="PANTHER" id="PTHR23028:SF53">
    <property type="entry name" value="ACYL_TRANSF_3 DOMAIN-CONTAINING PROTEIN"/>
    <property type="match status" value="1"/>
</dbReference>
<proteinExistence type="predicted"/>
<keyword evidence="1" id="KW-1133">Transmembrane helix</keyword>
<evidence type="ECO:0000313" key="3">
    <source>
        <dbReference type="EMBL" id="CAA9273457.1"/>
    </source>
</evidence>
<reference evidence="3" key="1">
    <citation type="submission" date="2020-02" db="EMBL/GenBank/DDBJ databases">
        <authorList>
            <person name="Meier V. D."/>
        </authorList>
    </citation>
    <scope>NUCLEOTIDE SEQUENCE</scope>
    <source>
        <strain evidence="3">AVDCRST_MAG56</strain>
    </source>
</reference>
<dbReference type="InterPro" id="IPR050879">
    <property type="entry name" value="Acyltransferase_3"/>
</dbReference>
<gene>
    <name evidence="3" type="ORF">AVDCRST_MAG56-3345</name>
</gene>
<protein>
    <recommendedName>
        <fullName evidence="2">Acyltransferase 3 domain-containing protein</fullName>
    </recommendedName>
</protein>
<evidence type="ECO:0000259" key="2">
    <source>
        <dbReference type="Pfam" id="PF01757"/>
    </source>
</evidence>
<dbReference type="InterPro" id="IPR002656">
    <property type="entry name" value="Acyl_transf_3_dom"/>
</dbReference>
<sequence>MKPLISSSNKNQLDSLVLLRGIAVLLVCFCHFARPLSQGHALAGLFGWFDDYGRFGVHVFFVISGFVIPLSLWHGKYQIRDYGRFLYKRLLRLHPPYLAALALTLLIMFFSYKVRHVAFPESALSILQSMVYFHVPRDNQVYWTLMVEAQYYLFIGLFFSSLMAYPRVTLCVVTPILLALTQVDLPFHIRLLSYLPFFLVGTIGFLIYTNHGKQVLNVAALSAVLIFSFFVHALPAFVATITTVICIIGCRIRIPQILRFPGKISYSMYLIHIPIGIKFINLAMRRLDPAYSGLLFLVTMIVLFVVSWLFYKIFEEFSENLSRKIKYKAARSVQVVKRDKDKMAVA</sequence>
<feature type="transmembrane region" description="Helical" evidence="1">
    <location>
        <begin position="94"/>
        <end position="112"/>
    </location>
</feature>
<organism evidence="3">
    <name type="scientific">uncultured Cytophagales bacterium</name>
    <dbReference type="NCBI Taxonomy" id="158755"/>
    <lineage>
        <taxon>Bacteria</taxon>
        <taxon>Pseudomonadati</taxon>
        <taxon>Bacteroidota</taxon>
        <taxon>Sphingobacteriia</taxon>
        <taxon>Sphingobacteriales</taxon>
        <taxon>environmental samples</taxon>
    </lineage>
</organism>
<feature type="transmembrane region" description="Helical" evidence="1">
    <location>
        <begin position="290"/>
        <end position="314"/>
    </location>
</feature>
<feature type="transmembrane region" description="Helical" evidence="1">
    <location>
        <begin position="191"/>
        <end position="208"/>
    </location>
</feature>
<dbReference type="EMBL" id="CADCTQ010000270">
    <property type="protein sequence ID" value="CAA9273457.1"/>
    <property type="molecule type" value="Genomic_DNA"/>
</dbReference>